<evidence type="ECO:0000256" key="1">
    <source>
        <dbReference type="SAM" id="MobiDB-lite"/>
    </source>
</evidence>
<feature type="region of interest" description="Disordered" evidence="1">
    <location>
        <begin position="198"/>
        <end position="337"/>
    </location>
</feature>
<reference evidence="3" key="1">
    <citation type="journal article" date="2013" name="Genome Announc.">
        <title>Draft genome sequence of the grapevine dieback fungus Eutypa lata UCR-EL1.</title>
        <authorList>
            <person name="Blanco-Ulate B."/>
            <person name="Rolshausen P.E."/>
            <person name="Cantu D."/>
        </authorList>
    </citation>
    <scope>NUCLEOTIDE SEQUENCE [LARGE SCALE GENOMIC DNA]</scope>
    <source>
        <strain evidence="3">UCR-EL1</strain>
    </source>
</reference>
<feature type="region of interest" description="Disordered" evidence="1">
    <location>
        <begin position="512"/>
        <end position="782"/>
    </location>
</feature>
<feature type="compositionally biased region" description="Polar residues" evidence="1">
    <location>
        <begin position="773"/>
        <end position="782"/>
    </location>
</feature>
<accession>M7SEI2</accession>
<feature type="compositionally biased region" description="Acidic residues" evidence="1">
    <location>
        <begin position="628"/>
        <end position="638"/>
    </location>
</feature>
<feature type="compositionally biased region" description="Polar residues" evidence="1">
    <location>
        <begin position="675"/>
        <end position="684"/>
    </location>
</feature>
<sequence>MPDEEMEITTDLAQPGFAEDIDIDIDFAQPDEDMELGDFDQAQDMQNFNSDARDELMAEGDDESFGMIDAEDIMHNEAAAAANDIEIDIGGPDDGLLPEVAAYEDGPDGVDELDYAEAIGTEDQNVESSGWFQASTDQIPGTAEEVQVGSFEDPAAANAVGATSAPETTTNHSAEIDLVGSTIVGEAEQIDEALYAAQFQDTTSQDNVEYGDSGTYEVEQSDALETSKDSSDRKHDEEHNEEPGTEDQPSGEAEEARETDVLEPVNQMQPEDGADGTEADLLAGDNFEEEQVAEDSHFVTDLNSTENHIGGESYDEHANDENNAVGGNDENETSLNSPDLENELEAHDDYTNADQEGSDPKETRGVQDASTTYVDSIARRHEIHISYGETDYGLFAKSEDDDPNQYFLKDTSALELSLAEFLTSLRDVVSEEVSPLDELSTASDFLEKFTFGNILKLYDDLVRNDEAETPPALYCYLMVRPNCSQRLMALQDSANSGRGLSEIALYRETTPFDEAHDSKPSSPALSASLDDDEAADETYELNETGAEQIGPNEDVHDEHGADETTELEDDFQSESVGVDIALEATKHTDDLPENSAEAAKDATNSKPEDDVLDFSDDELDLSPSKEDDPVESPPEDESASAAQEDQTTQEPKIEATNGHTPPVTSPNGRTDAPISDNTSATATLNGDDRDEIDYSDDEDDVNNKDKPTDTEKAHALSTVKTPLDEEITWESDNEEANDEIDASTSKRAIQVSSPHGKRSRSESDDVDGEGEQSGASQDPDSE</sequence>
<feature type="compositionally biased region" description="Acidic residues" evidence="1">
    <location>
        <begin position="529"/>
        <end position="540"/>
    </location>
</feature>
<dbReference type="KEGG" id="ela:UCREL1_8395"/>
<dbReference type="Proteomes" id="UP000012174">
    <property type="component" value="Unassembled WGS sequence"/>
</dbReference>
<feature type="compositionally biased region" description="Basic and acidic residues" evidence="1">
    <location>
        <begin position="553"/>
        <end position="562"/>
    </location>
</feature>
<feature type="compositionally biased region" description="Polar residues" evidence="1">
    <location>
        <begin position="742"/>
        <end position="753"/>
    </location>
</feature>
<organism evidence="2 3">
    <name type="scientific">Eutypa lata (strain UCR-EL1)</name>
    <name type="common">Grapevine dieback disease fungus</name>
    <name type="synonym">Eutypa armeniacae</name>
    <dbReference type="NCBI Taxonomy" id="1287681"/>
    <lineage>
        <taxon>Eukaryota</taxon>
        <taxon>Fungi</taxon>
        <taxon>Dikarya</taxon>
        <taxon>Ascomycota</taxon>
        <taxon>Pezizomycotina</taxon>
        <taxon>Sordariomycetes</taxon>
        <taxon>Xylariomycetidae</taxon>
        <taxon>Xylariales</taxon>
        <taxon>Diatrypaceae</taxon>
        <taxon>Eutypa</taxon>
    </lineage>
</organism>
<feature type="compositionally biased region" description="Acidic residues" evidence="1">
    <location>
        <begin position="610"/>
        <end position="620"/>
    </location>
</feature>
<dbReference type="AlphaFoldDB" id="M7SEI2"/>
<dbReference type="eggNOG" id="ENOG502SG4F">
    <property type="taxonomic scope" value="Eukaryota"/>
</dbReference>
<name>M7SEI2_EUTLA</name>
<dbReference type="OMA" id="RLCHNDG"/>
<feature type="region of interest" description="Disordered" evidence="1">
    <location>
        <begin position="350"/>
        <end position="369"/>
    </location>
</feature>
<evidence type="ECO:0000313" key="2">
    <source>
        <dbReference type="EMBL" id="EMR64629.1"/>
    </source>
</evidence>
<feature type="compositionally biased region" description="Acidic residues" evidence="1">
    <location>
        <begin position="688"/>
        <end position="700"/>
    </location>
</feature>
<dbReference type="HOGENOM" id="CLU_358254_0_0_1"/>
<keyword evidence="3" id="KW-1185">Reference proteome</keyword>
<evidence type="ECO:0000313" key="3">
    <source>
        <dbReference type="Proteomes" id="UP000012174"/>
    </source>
</evidence>
<feature type="region of interest" description="Disordered" evidence="1">
    <location>
        <begin position="151"/>
        <end position="174"/>
    </location>
</feature>
<feature type="compositionally biased region" description="Acidic residues" evidence="1">
    <location>
        <begin position="724"/>
        <end position="741"/>
    </location>
</feature>
<feature type="compositionally biased region" description="Acidic residues" evidence="1">
    <location>
        <begin position="563"/>
        <end position="572"/>
    </location>
</feature>
<gene>
    <name evidence="2" type="ORF">UCREL1_8395</name>
</gene>
<dbReference type="EMBL" id="KB707036">
    <property type="protein sequence ID" value="EMR64629.1"/>
    <property type="molecule type" value="Genomic_DNA"/>
</dbReference>
<protein>
    <submittedName>
        <fullName evidence="2">Putative glutamic acid-rich protein</fullName>
    </submittedName>
</protein>
<dbReference type="OrthoDB" id="5339076at2759"/>
<feature type="compositionally biased region" description="Basic and acidic residues" evidence="1">
    <location>
        <begin position="701"/>
        <end position="714"/>
    </location>
</feature>
<feature type="compositionally biased region" description="Basic and acidic residues" evidence="1">
    <location>
        <begin position="225"/>
        <end position="242"/>
    </location>
</feature>
<proteinExistence type="predicted"/>